<feature type="compositionally biased region" description="Polar residues" evidence="2">
    <location>
        <begin position="1466"/>
        <end position="1477"/>
    </location>
</feature>
<dbReference type="InterPro" id="IPR053005">
    <property type="entry name" value="Nuclear_Pos-Cytoskel_Interact"/>
</dbReference>
<proteinExistence type="predicted"/>
<feature type="region of interest" description="Disordered" evidence="2">
    <location>
        <begin position="937"/>
        <end position="1007"/>
    </location>
</feature>
<feature type="compositionally biased region" description="Polar residues" evidence="2">
    <location>
        <begin position="1049"/>
        <end position="1070"/>
    </location>
</feature>
<feature type="region of interest" description="Disordered" evidence="2">
    <location>
        <begin position="1045"/>
        <end position="1177"/>
    </location>
</feature>
<evidence type="ECO:0000313" key="4">
    <source>
        <dbReference type="EMBL" id="EHY56760.1"/>
    </source>
</evidence>
<dbReference type="VEuPathDB" id="FungiDB:HMPREF1120_04827"/>
<dbReference type="Proteomes" id="UP000007304">
    <property type="component" value="Unassembled WGS sequence"/>
</dbReference>
<feature type="compositionally biased region" description="Polar residues" evidence="2">
    <location>
        <begin position="996"/>
        <end position="1007"/>
    </location>
</feature>
<dbReference type="STRING" id="858893.H6BYP7"/>
<evidence type="ECO:0000256" key="2">
    <source>
        <dbReference type="SAM" id="MobiDB-lite"/>
    </source>
</evidence>
<gene>
    <name evidence="4" type="ORF">HMPREF1120_04827</name>
</gene>
<dbReference type="InterPro" id="IPR024774">
    <property type="entry name" value="PH_dom-Mcp5-type"/>
</dbReference>
<name>H6BYP7_EXODN</name>
<accession>H6BYP7</accession>
<feature type="region of interest" description="Disordered" evidence="2">
    <location>
        <begin position="1"/>
        <end position="24"/>
    </location>
</feature>
<feature type="compositionally biased region" description="Polar residues" evidence="2">
    <location>
        <begin position="1155"/>
        <end position="1177"/>
    </location>
</feature>
<keyword evidence="1" id="KW-0175">Coiled coil</keyword>
<dbReference type="SUPFAM" id="SSF50729">
    <property type="entry name" value="PH domain-like"/>
    <property type="match status" value="1"/>
</dbReference>
<feature type="compositionally biased region" description="Polar residues" evidence="2">
    <location>
        <begin position="1411"/>
        <end position="1424"/>
    </location>
</feature>
<dbReference type="GO" id="GO:0005543">
    <property type="term" value="F:phospholipid binding"/>
    <property type="evidence" value="ECO:0007669"/>
    <property type="project" value="InterPro"/>
</dbReference>
<feature type="compositionally biased region" description="Polar residues" evidence="2">
    <location>
        <begin position="1113"/>
        <end position="1122"/>
    </location>
</feature>
<dbReference type="CDD" id="cd13365">
    <property type="entry name" value="PH_PLC_plant-like"/>
    <property type="match status" value="1"/>
</dbReference>
<dbReference type="GO" id="GO:0005739">
    <property type="term" value="C:mitochondrion"/>
    <property type="evidence" value="ECO:0007669"/>
    <property type="project" value="TreeGrafter"/>
</dbReference>
<feature type="compositionally biased region" description="Polar residues" evidence="2">
    <location>
        <begin position="684"/>
        <end position="731"/>
    </location>
</feature>
<dbReference type="RefSeq" id="XP_009157221.1">
    <property type="nucleotide sequence ID" value="XM_009158973.1"/>
</dbReference>
<feature type="region of interest" description="Disordered" evidence="2">
    <location>
        <begin position="678"/>
        <end position="738"/>
    </location>
</feature>
<feature type="compositionally biased region" description="Polar residues" evidence="2">
    <location>
        <begin position="153"/>
        <end position="170"/>
    </location>
</feature>
<keyword evidence="5" id="KW-1185">Reference proteome</keyword>
<feature type="compositionally biased region" description="Polar residues" evidence="2">
    <location>
        <begin position="1366"/>
        <end position="1385"/>
    </location>
</feature>
<dbReference type="OMA" id="LHHAHRM"/>
<dbReference type="OrthoDB" id="2149224at2759"/>
<feature type="region of interest" description="Disordered" evidence="2">
    <location>
        <begin position="1357"/>
        <end position="1486"/>
    </location>
</feature>
<dbReference type="GO" id="GO:0032065">
    <property type="term" value="P:maintenance of protein location in cell cortex"/>
    <property type="evidence" value="ECO:0007669"/>
    <property type="project" value="InterPro"/>
</dbReference>
<feature type="coiled-coil region" evidence="1">
    <location>
        <begin position="204"/>
        <end position="305"/>
    </location>
</feature>
<dbReference type="InParanoid" id="H6BYP7"/>
<organism evidence="4 5">
    <name type="scientific">Exophiala dermatitidis (strain ATCC 34100 / CBS 525.76 / NIH/UT8656)</name>
    <name type="common">Black yeast</name>
    <name type="synonym">Wangiella dermatitidis</name>
    <dbReference type="NCBI Taxonomy" id="858893"/>
    <lineage>
        <taxon>Eukaryota</taxon>
        <taxon>Fungi</taxon>
        <taxon>Dikarya</taxon>
        <taxon>Ascomycota</taxon>
        <taxon>Pezizomycotina</taxon>
        <taxon>Eurotiomycetes</taxon>
        <taxon>Chaetothyriomycetidae</taxon>
        <taxon>Chaetothyriales</taxon>
        <taxon>Herpotrichiellaceae</taxon>
        <taxon>Exophiala</taxon>
    </lineage>
</organism>
<evidence type="ECO:0000313" key="5">
    <source>
        <dbReference type="Proteomes" id="UP000007304"/>
    </source>
</evidence>
<feature type="region of interest" description="Disordered" evidence="2">
    <location>
        <begin position="140"/>
        <end position="184"/>
    </location>
</feature>
<dbReference type="InterPro" id="IPR001849">
    <property type="entry name" value="PH_domain"/>
</dbReference>
<dbReference type="GO" id="GO:0000226">
    <property type="term" value="P:microtubule cytoskeleton organization"/>
    <property type="evidence" value="ECO:0007669"/>
    <property type="project" value="TreeGrafter"/>
</dbReference>
<dbReference type="SMART" id="SM00233">
    <property type="entry name" value="PH"/>
    <property type="match status" value="1"/>
</dbReference>
<dbReference type="HOGENOM" id="CLU_001023_0_0_1"/>
<evidence type="ECO:0000256" key="1">
    <source>
        <dbReference type="SAM" id="Coils"/>
    </source>
</evidence>
<feature type="region of interest" description="Disordered" evidence="2">
    <location>
        <begin position="355"/>
        <end position="399"/>
    </location>
</feature>
<dbReference type="PANTHER" id="PTHR28190:SF1">
    <property type="entry name" value="NUCLEAR MIGRATION PROTEIN NUM1"/>
    <property type="match status" value="1"/>
</dbReference>
<sequence>MATAAMAGSENTPNNDMHASVNDLSDPFVDEFQPRVSSHAHRYSSLVDPDSITLGTSASPSQVKRSIIAHLAETERRLQDAQKLGQSLLLQQSQLTEKLHEVEAQQGDAEISPELRQRLADLEKEHNDVGKEIARALLGPKSRAVSGEEKPASEQSTFSSQATASPTKVTAPSRRQRNQPSNRAGDLQFAADISTSLLAQVRQLQSAVAERDELLKQVSAERDQLEQDKSVFAQRLRVLDESEQKYKDENWNLETQTHELLAAAREAADREKRLTASLSAAVAEKSRLQSEMDEIRLAHDKLADEHASTRKAHDSELHTLKRTIELGDSERAALQGKIDELTAQNHELARAVAARLRGPNSDAEISANQEPEEEFRNYDDLENSPPASPTKATPRHGGLESETLRSSLHHAHRMIQNLKNNIHREKTEKIELKRMLQEARDELEQRRGDGSLGSGTKRQKTKSDIIKKPPRLDMLGGSRRMQMDIELEDDDWEDHFADTPTHNKHLTIPTAAEGRSADVSDAYQTANETEGAFETADERHATESEDFQTGAESLAGDSTDDLTETEETASHGRRLGPIRALRPSLAFKPAGDRQSFISTASTSAGEDEDELKTPIVAQSHKFRIRNGRDSFARQSRVPTDSTPINLMSDAISQDSPATVTSERSTPAAEQSLFAELGGMDDASSFGTPGRTSIASVSSTPGFPGYTPSQRTVSQATPLSAPKTSMVDSGTMTEPWKPESDRPARVLIDAGTVMEPPSPDHDDLRTPLPSDFPLPPTVPVSPIKQIDNGTQYTPQRLQLQDSPMRNTAFITPPKTVWDEAQSPGVLPSETGSTPHPQTPGQLNYSGLLMHDTAPKSPENVITLPPHVSLREPESLTFSIIQTQSTEPIEAEPANKSTGVAASTQVEDLPSRPTTAEKVSTTGLLASAAAAMGFAKSNEGSNPVIAEDETSEPVDAANGSQREKHQPLRDTSGNRMPTKTAFPAKSSNPNQEDRLPLASSNDQSSQTLLTSEQIEEALRAKSAVPVAFPEVKGTPDITARPLTPLAPAEASQGSKLSETQAEPLQPMTSNPSPIKRPSNAYNQWTAASMAPHPPLPPDHKAAIAKAGGRVASPTRGESASNQGPTIMGPPALPASAMRRPKTPADSIRSPTRESDAPRTSNVSRGHRGTITSQLSHRSSVSSFASEIDERFNMQPNAHAGPHGFGTDPRIIQAITQTMIGEFLWKYTRKAGRAEMSETRHLRYFWVHPYTKTLYWSDKDPQTAGRNELKAKSVLIQSVQVVPDDNPMPPGLHRKSLEVITPGRRVRFTATTGQRHETWFNALNYLLLRGDDVNSGTYTTGGDHVTGEDVDEFNVNAGGYGATLAPTGSRMSLSSYNSRTTRGTSSNRASAAQRQPAAATAGIANTSATRVVPQDSTASRTAPNSTVRRSRAEHSRQGSDQERTVRASSVSRFSRMIGSVTGRGRRMSETANTHSHSMTGGRSEGGSIYDASVVSDGRVDSAEELRREMLRQEEIGFGGLENVRACCDGKHDVSTLSHSHRNATGHGHTHRALSMSMSLRGTARRGGGGGGFTSAATTPARANAAAGSVGPGATPTRTGGATAATAT</sequence>
<reference evidence="4" key="1">
    <citation type="submission" date="2011-07" db="EMBL/GenBank/DDBJ databases">
        <title>The Genome Sequence of Exophiala (Wangiella) dermatitidis NIH/UT8656.</title>
        <authorList>
            <consortium name="The Broad Institute Genome Sequencing Platform"/>
            <person name="Cuomo C."/>
            <person name="Wang Z."/>
            <person name="Hunicke-Smith S."/>
            <person name="Szanislo P.J."/>
            <person name="Earl A."/>
            <person name="Young S.K."/>
            <person name="Zeng Q."/>
            <person name="Gargeya S."/>
            <person name="Fitzgerald M."/>
            <person name="Haas B."/>
            <person name="Abouelleil A."/>
            <person name="Alvarado L."/>
            <person name="Arachchi H.M."/>
            <person name="Berlin A."/>
            <person name="Brown A."/>
            <person name="Chapman S.B."/>
            <person name="Chen Z."/>
            <person name="Dunbar C."/>
            <person name="Freedman E."/>
            <person name="Gearin G."/>
            <person name="Gellesch M."/>
            <person name="Goldberg J."/>
            <person name="Griggs A."/>
            <person name="Gujja S."/>
            <person name="Heiman D."/>
            <person name="Howarth C."/>
            <person name="Larson L."/>
            <person name="Lui A."/>
            <person name="MacDonald P.J.P."/>
            <person name="Montmayeur A."/>
            <person name="Murphy C."/>
            <person name="Neiman D."/>
            <person name="Pearson M."/>
            <person name="Priest M."/>
            <person name="Roberts A."/>
            <person name="Saif S."/>
            <person name="Shea T."/>
            <person name="Shenoy N."/>
            <person name="Sisk P."/>
            <person name="Stolte C."/>
            <person name="Sykes S."/>
            <person name="Wortman J."/>
            <person name="Nusbaum C."/>
            <person name="Birren B."/>
        </authorList>
    </citation>
    <scope>NUCLEOTIDE SEQUENCE</scope>
    <source>
        <strain evidence="4">NIH/UT8656</strain>
    </source>
</reference>
<feature type="region of interest" description="Disordered" evidence="2">
    <location>
        <begin position="526"/>
        <end position="577"/>
    </location>
</feature>
<dbReference type="GO" id="GO:0015631">
    <property type="term" value="F:tubulin binding"/>
    <property type="evidence" value="ECO:0007669"/>
    <property type="project" value="TreeGrafter"/>
</dbReference>
<dbReference type="EMBL" id="JH226133">
    <property type="protein sequence ID" value="EHY56760.1"/>
    <property type="molecule type" value="Genomic_DNA"/>
</dbReference>
<dbReference type="PROSITE" id="PS50003">
    <property type="entry name" value="PH_DOMAIN"/>
    <property type="match status" value="1"/>
</dbReference>
<evidence type="ECO:0000259" key="3">
    <source>
        <dbReference type="PROSITE" id="PS50003"/>
    </source>
</evidence>
<feature type="region of interest" description="Disordered" evidence="2">
    <location>
        <begin position="442"/>
        <end position="462"/>
    </location>
</feature>
<dbReference type="Pfam" id="PF12814">
    <property type="entry name" value="Mcp5_PH"/>
    <property type="match status" value="1"/>
</dbReference>
<dbReference type="GO" id="GO:0005938">
    <property type="term" value="C:cell cortex"/>
    <property type="evidence" value="ECO:0007669"/>
    <property type="project" value="InterPro"/>
</dbReference>
<dbReference type="eggNOG" id="ENOG502QWE7">
    <property type="taxonomic scope" value="Eukaryota"/>
</dbReference>
<feature type="region of interest" description="Disordered" evidence="2">
    <location>
        <begin position="1579"/>
        <end position="1604"/>
    </location>
</feature>
<feature type="coiled-coil region" evidence="1">
    <location>
        <begin position="64"/>
        <end position="132"/>
    </location>
</feature>
<feature type="compositionally biased region" description="Low complexity" evidence="2">
    <location>
        <begin position="1386"/>
        <end position="1406"/>
    </location>
</feature>
<protein>
    <recommendedName>
        <fullName evidence="3">PH domain-containing protein</fullName>
    </recommendedName>
</protein>
<dbReference type="PANTHER" id="PTHR28190">
    <property type="entry name" value="NUCLEAR MIGRATION PROTEIN NUM1"/>
    <property type="match status" value="1"/>
</dbReference>
<feature type="compositionally biased region" description="Basic and acidic residues" evidence="2">
    <location>
        <begin position="1427"/>
        <end position="1442"/>
    </location>
</feature>
<dbReference type="GeneID" id="20309466"/>
<feature type="domain" description="PH" evidence="3">
    <location>
        <begin position="1214"/>
        <end position="1325"/>
    </location>
</feature>
<feature type="compositionally biased region" description="Acidic residues" evidence="2">
    <location>
        <begin position="558"/>
        <end position="567"/>
    </location>
</feature>